<evidence type="ECO:0000259" key="4">
    <source>
        <dbReference type="PROSITE" id="PS50883"/>
    </source>
</evidence>
<dbReference type="Gene3D" id="3.40.50.2300">
    <property type="match status" value="1"/>
</dbReference>
<dbReference type="Gene3D" id="3.20.20.450">
    <property type="entry name" value="EAL domain"/>
    <property type="match status" value="1"/>
</dbReference>
<dbReference type="Proteomes" id="UP001368500">
    <property type="component" value="Unassembled WGS sequence"/>
</dbReference>
<dbReference type="InterPro" id="IPR050706">
    <property type="entry name" value="Cyclic-di-GMP_PDE-like"/>
</dbReference>
<accession>A0ABU9B9G8</accession>
<proteinExistence type="predicted"/>
<evidence type="ECO:0000256" key="1">
    <source>
        <dbReference type="PROSITE-ProRule" id="PRU00169"/>
    </source>
</evidence>
<dbReference type="RefSeq" id="WP_341373197.1">
    <property type="nucleotide sequence ID" value="NZ_JBBUTF010000004.1"/>
</dbReference>
<dbReference type="SMART" id="SM00052">
    <property type="entry name" value="EAL"/>
    <property type="match status" value="1"/>
</dbReference>
<dbReference type="SUPFAM" id="SSF52172">
    <property type="entry name" value="CheY-like"/>
    <property type="match status" value="1"/>
</dbReference>
<comment type="caution">
    <text evidence="5">The sequence shown here is derived from an EMBL/GenBank/DDBJ whole genome shotgun (WGS) entry which is preliminary data.</text>
</comment>
<feature type="domain" description="Response regulatory" evidence="3">
    <location>
        <begin position="287"/>
        <end position="402"/>
    </location>
</feature>
<dbReference type="PROSITE" id="PS50883">
    <property type="entry name" value="EAL"/>
    <property type="match status" value="1"/>
</dbReference>
<evidence type="ECO:0000313" key="6">
    <source>
        <dbReference type="Proteomes" id="UP001368500"/>
    </source>
</evidence>
<keyword evidence="1" id="KW-0597">Phosphoprotein</keyword>
<dbReference type="EMBL" id="JBBUTF010000004">
    <property type="protein sequence ID" value="MEK8025415.1"/>
    <property type="molecule type" value="Genomic_DNA"/>
</dbReference>
<dbReference type="SUPFAM" id="SSF141868">
    <property type="entry name" value="EAL domain-like"/>
    <property type="match status" value="1"/>
</dbReference>
<keyword evidence="6" id="KW-1185">Reference proteome</keyword>
<dbReference type="Pfam" id="PF00563">
    <property type="entry name" value="EAL"/>
    <property type="match status" value="1"/>
</dbReference>
<feature type="coiled-coil region" evidence="2">
    <location>
        <begin position="411"/>
        <end position="438"/>
    </location>
</feature>
<dbReference type="InterPro" id="IPR035919">
    <property type="entry name" value="EAL_sf"/>
</dbReference>
<dbReference type="PANTHER" id="PTHR33121">
    <property type="entry name" value="CYCLIC DI-GMP PHOSPHODIESTERASE PDEF"/>
    <property type="match status" value="1"/>
</dbReference>
<dbReference type="InterPro" id="IPR011006">
    <property type="entry name" value="CheY-like_superfamily"/>
</dbReference>
<feature type="domain" description="EAL" evidence="4">
    <location>
        <begin position="17"/>
        <end position="271"/>
    </location>
</feature>
<feature type="modified residue" description="4-aspartylphosphate" evidence="1">
    <location>
        <position position="336"/>
    </location>
</feature>
<dbReference type="CDD" id="cd01948">
    <property type="entry name" value="EAL"/>
    <property type="match status" value="1"/>
</dbReference>
<evidence type="ECO:0000256" key="2">
    <source>
        <dbReference type="SAM" id="Coils"/>
    </source>
</evidence>
<dbReference type="PROSITE" id="PS50110">
    <property type="entry name" value="RESPONSE_REGULATORY"/>
    <property type="match status" value="1"/>
</dbReference>
<dbReference type="CDD" id="cd17569">
    <property type="entry name" value="REC_HupR-like"/>
    <property type="match status" value="1"/>
</dbReference>
<gene>
    <name evidence="5" type="ORF">AACH11_05520</name>
</gene>
<dbReference type="SMART" id="SM00448">
    <property type="entry name" value="REC"/>
    <property type="match status" value="1"/>
</dbReference>
<dbReference type="Pfam" id="PF00072">
    <property type="entry name" value="Response_reg"/>
    <property type="match status" value="1"/>
</dbReference>
<organism evidence="5 6">
    <name type="scientific">Pseudaquabacterium rugosum</name>
    <dbReference type="NCBI Taxonomy" id="2984194"/>
    <lineage>
        <taxon>Bacteria</taxon>
        <taxon>Pseudomonadati</taxon>
        <taxon>Pseudomonadota</taxon>
        <taxon>Betaproteobacteria</taxon>
        <taxon>Burkholderiales</taxon>
        <taxon>Sphaerotilaceae</taxon>
        <taxon>Pseudaquabacterium</taxon>
    </lineage>
</organism>
<protein>
    <submittedName>
        <fullName evidence="5">EAL domain-containing protein</fullName>
    </submittedName>
</protein>
<evidence type="ECO:0000313" key="5">
    <source>
        <dbReference type="EMBL" id="MEK8025415.1"/>
    </source>
</evidence>
<evidence type="ECO:0000259" key="3">
    <source>
        <dbReference type="PROSITE" id="PS50110"/>
    </source>
</evidence>
<reference evidence="5 6" key="1">
    <citation type="submission" date="2024-04" db="EMBL/GenBank/DDBJ databases">
        <title>Novel species of the genus Ideonella isolated from streams.</title>
        <authorList>
            <person name="Lu H."/>
        </authorList>
    </citation>
    <scope>NUCLEOTIDE SEQUENCE [LARGE SCALE GENOMIC DNA]</scope>
    <source>
        <strain evidence="5 6">BYS139W</strain>
    </source>
</reference>
<dbReference type="InterPro" id="IPR001633">
    <property type="entry name" value="EAL_dom"/>
</dbReference>
<name>A0ABU9B9G8_9BURK</name>
<keyword evidence="2" id="KW-0175">Coiled coil</keyword>
<dbReference type="InterPro" id="IPR001789">
    <property type="entry name" value="Sig_transdc_resp-reg_receiver"/>
</dbReference>
<dbReference type="PANTHER" id="PTHR33121:SF70">
    <property type="entry name" value="SIGNALING PROTEIN YKOW"/>
    <property type="match status" value="1"/>
</dbReference>
<sequence length="444" mass="47857">MSSGSDTSAPAVDVADDAGICAALAGAAARGELALAYQPQLCLRSGQIVGAEALMRWHSPRLGTVSPARFIPLAESSGLIVGLGDWLIDEVCAQLQRWRAQALPPLRVALNLAPAQFSHGDLGAAVRAALARHGVEPSLLALEFTEAALVAGSPANSAALRALQREGVQLVLDDFGTGASSLRSLRSLPFSLVKIHDSFIRELPQDPDGLTVTRSIIHLAHALGYQVLAEGVETPGQLQMLHDEQCDQMQGYLYSPPVAPEAFVRLLREGRRLAPPRAVEAPQQIRTLLLVDDEQHIQSALKRLFRRDGYRVLTASGGPEALELLATHAVDVIVSDQRMPGMLGTDLLRRVRTLYPQTIRITLSGYTDLQSIIDAVNEGAVYKFLTKPWDDELLRAHVAEAFAQKTLVDDNRRLQAQLAGATAEQQALSRRLDELIGQGGGADE</sequence>